<dbReference type="PANTHER" id="PTHR46470:SF3">
    <property type="entry name" value="N-ACYLNEURAMINATE-9-PHOSPHATASE"/>
    <property type="match status" value="1"/>
</dbReference>
<evidence type="ECO:0000313" key="4">
    <source>
        <dbReference type="EMBL" id="KIL48684.1"/>
    </source>
</evidence>
<comment type="function">
    <text evidence="3">Catalyzes the last step of the phosphorylated serine biosynthetic pathway, i.e. dephosphorylation of O-phospho-L-serine to form L-serine.</text>
</comment>
<dbReference type="InterPro" id="IPR036412">
    <property type="entry name" value="HAD-like_sf"/>
</dbReference>
<dbReference type="RefSeq" id="WP_041056172.1">
    <property type="nucleotide sequence ID" value="NZ_JXRR01000011.1"/>
</dbReference>
<organism evidence="4 5">
    <name type="scientific">Jeotgalibacillus campisalis</name>
    <dbReference type="NCBI Taxonomy" id="220754"/>
    <lineage>
        <taxon>Bacteria</taxon>
        <taxon>Bacillati</taxon>
        <taxon>Bacillota</taxon>
        <taxon>Bacilli</taxon>
        <taxon>Bacillales</taxon>
        <taxon>Caryophanaceae</taxon>
        <taxon>Jeotgalibacillus</taxon>
    </lineage>
</organism>
<keyword evidence="3" id="KW-0170">Cobalt</keyword>
<comment type="pathway">
    <text evidence="3">Amino-acid biosynthesis; L-serine biosynthesis; L-serine from 3-phospho-D-glycerate: step 3/3.</text>
</comment>
<keyword evidence="3" id="KW-0028">Amino-acid biosynthesis</keyword>
<dbReference type="OrthoDB" id="9809962at2"/>
<gene>
    <name evidence="4" type="ORF">KR50_12690</name>
</gene>
<dbReference type="GO" id="GO:0006564">
    <property type="term" value="P:L-serine biosynthetic process"/>
    <property type="evidence" value="ECO:0007669"/>
    <property type="project" value="UniProtKB-UniRule"/>
</dbReference>
<dbReference type="GO" id="GO:0036424">
    <property type="term" value="F:L-phosphoserine phosphatase activity"/>
    <property type="evidence" value="ECO:0007669"/>
    <property type="project" value="UniProtKB-UniRule"/>
</dbReference>
<dbReference type="Gene3D" id="3.40.50.1000">
    <property type="entry name" value="HAD superfamily/HAD-like"/>
    <property type="match status" value="1"/>
</dbReference>
<dbReference type="InterPro" id="IPR023214">
    <property type="entry name" value="HAD_sf"/>
</dbReference>
<reference evidence="4 5" key="1">
    <citation type="submission" date="2015-01" db="EMBL/GenBank/DDBJ databases">
        <title>Jeotgalibacillus campisalis genome sequencing.</title>
        <authorList>
            <person name="Goh K.M."/>
            <person name="Chan K.-G."/>
            <person name="Yaakop A.S."/>
            <person name="Ee R."/>
            <person name="Gan H.M."/>
            <person name="Chan C.S."/>
        </authorList>
    </citation>
    <scope>NUCLEOTIDE SEQUENCE [LARGE SCALE GENOMIC DNA]</scope>
    <source>
        <strain evidence="4 5">SF-57</strain>
    </source>
</reference>
<dbReference type="NCBIfam" id="TIGR01549">
    <property type="entry name" value="HAD-SF-IA-v1"/>
    <property type="match status" value="1"/>
</dbReference>
<dbReference type="Proteomes" id="UP000031972">
    <property type="component" value="Unassembled WGS sequence"/>
</dbReference>
<dbReference type="Pfam" id="PF00702">
    <property type="entry name" value="Hydrolase"/>
    <property type="match status" value="1"/>
</dbReference>
<dbReference type="AlphaFoldDB" id="A0A0C2S3X0"/>
<dbReference type="PANTHER" id="PTHR46470">
    <property type="entry name" value="N-ACYLNEURAMINATE-9-PHOSPHATASE"/>
    <property type="match status" value="1"/>
</dbReference>
<dbReference type="EC" id="3.1.3.3" evidence="3"/>
<keyword evidence="5" id="KW-1185">Reference proteome</keyword>
<dbReference type="InterPro" id="IPR051400">
    <property type="entry name" value="HAD-like_hydrolase"/>
</dbReference>
<proteinExistence type="inferred from homology"/>
<comment type="cofactor">
    <cofactor evidence="3">
        <name>Mg(2+)</name>
        <dbReference type="ChEBI" id="CHEBI:18420"/>
    </cofactor>
    <cofactor evidence="3">
        <name>Co(2+)</name>
        <dbReference type="ChEBI" id="CHEBI:48828"/>
    </cofactor>
</comment>
<evidence type="ECO:0000313" key="5">
    <source>
        <dbReference type="Proteomes" id="UP000031972"/>
    </source>
</evidence>
<dbReference type="SFLD" id="SFLDG01129">
    <property type="entry name" value="C1.5:_HAD__Beta-PGM__Phosphata"/>
    <property type="match status" value="1"/>
</dbReference>
<dbReference type="PATRIC" id="fig|220754.4.peg.1292"/>
<comment type="catalytic activity">
    <reaction evidence="3">
        <text>O-phospho-L-serine + H2O = L-serine + phosphate</text>
        <dbReference type="Rhea" id="RHEA:21208"/>
        <dbReference type="ChEBI" id="CHEBI:15377"/>
        <dbReference type="ChEBI" id="CHEBI:33384"/>
        <dbReference type="ChEBI" id="CHEBI:43474"/>
        <dbReference type="ChEBI" id="CHEBI:57524"/>
        <dbReference type="EC" id="3.1.3.3"/>
    </reaction>
</comment>
<dbReference type="EMBL" id="JXRR01000011">
    <property type="protein sequence ID" value="KIL48684.1"/>
    <property type="molecule type" value="Genomic_DNA"/>
</dbReference>
<keyword evidence="2 3" id="KW-0460">Magnesium</keyword>
<dbReference type="InterPro" id="IPR044266">
    <property type="entry name" value="PSP_YsaA"/>
</dbReference>
<name>A0A0C2S3X0_9BACL</name>
<evidence type="ECO:0000256" key="1">
    <source>
        <dbReference type="ARBA" id="ARBA00022801"/>
    </source>
</evidence>
<dbReference type="HAMAP" id="MF_02240">
    <property type="entry name" value="PSP"/>
    <property type="match status" value="1"/>
</dbReference>
<dbReference type="InterPro" id="IPR006439">
    <property type="entry name" value="HAD-SF_hydro_IA"/>
</dbReference>
<dbReference type="SFLD" id="SFLDS00003">
    <property type="entry name" value="Haloacid_Dehalogenase"/>
    <property type="match status" value="1"/>
</dbReference>
<sequence length="266" mass="30733">MPKAIFFDLDDTLLWDKKSIEEALMLTAQQAMEIYQVDAERLIADVREIAPAVYSSLSTHSFTQLIGINPFEGLWGEFGDPIHHMFREMGDIMPEYRKQVWTKALKKQEVFNKEFGYELAQRFIENRKRTPVVYEETFAVLDEFKEQGMRMLLLTNGAPSLQLEKLKLTPELVPYFEHIVISGNVGFGKPNAEIFNHSLRLMDLLAEDVWMVGDNKKTDILGANRANIQSVWIQHDDLDEKRSEKDGNPDTTINRLKQLLTLVKNN</sequence>
<dbReference type="SUPFAM" id="SSF56784">
    <property type="entry name" value="HAD-like"/>
    <property type="match status" value="1"/>
</dbReference>
<protein>
    <recommendedName>
        <fullName evidence="3">Phosphoserine phosphatase</fullName>
        <shortName evidence="3">PSP</shortName>
        <ecNumber evidence="3">3.1.3.3</ecNumber>
    </recommendedName>
</protein>
<comment type="caution">
    <text evidence="4">The sequence shown here is derived from an EMBL/GenBank/DDBJ whole genome shotgun (WGS) entry which is preliminary data.</text>
</comment>
<comment type="similarity">
    <text evidence="3">Belongs to the HAD-like hydrolase superfamily.</text>
</comment>
<dbReference type="Gene3D" id="1.20.120.710">
    <property type="entry name" value="Haloacid dehalogenase hydrolase-like domain"/>
    <property type="match status" value="1"/>
</dbReference>
<evidence type="ECO:0000256" key="2">
    <source>
        <dbReference type="ARBA" id="ARBA00022842"/>
    </source>
</evidence>
<comment type="catalytic activity">
    <reaction evidence="3">
        <text>O-phospho-D-serine + H2O = D-serine + phosphate</text>
        <dbReference type="Rhea" id="RHEA:24873"/>
        <dbReference type="ChEBI" id="CHEBI:15377"/>
        <dbReference type="ChEBI" id="CHEBI:35247"/>
        <dbReference type="ChEBI" id="CHEBI:43474"/>
        <dbReference type="ChEBI" id="CHEBI:58680"/>
        <dbReference type="EC" id="3.1.3.3"/>
    </reaction>
</comment>
<keyword evidence="1 3" id="KW-0378">Hydrolase</keyword>
<keyword evidence="3" id="KW-0718">Serine biosynthesis</keyword>
<evidence type="ECO:0000256" key="3">
    <source>
        <dbReference type="HAMAP-Rule" id="MF_02240"/>
    </source>
</evidence>
<accession>A0A0C2S3X0</accession>